<feature type="transmembrane region" description="Helical" evidence="2">
    <location>
        <begin position="364"/>
        <end position="383"/>
    </location>
</feature>
<keyword evidence="5" id="KW-1185">Reference proteome</keyword>
<dbReference type="InterPro" id="IPR021454">
    <property type="entry name" value="DUF3105"/>
</dbReference>
<organism evidence="4 5">
    <name type="scientific">Pygocentrus nattereri</name>
    <name type="common">Red-bellied piranha</name>
    <dbReference type="NCBI Taxonomy" id="42514"/>
    <lineage>
        <taxon>Eukaryota</taxon>
        <taxon>Metazoa</taxon>
        <taxon>Chordata</taxon>
        <taxon>Craniata</taxon>
        <taxon>Vertebrata</taxon>
        <taxon>Euteleostomi</taxon>
        <taxon>Actinopterygii</taxon>
        <taxon>Neopterygii</taxon>
        <taxon>Teleostei</taxon>
        <taxon>Ostariophysi</taxon>
        <taxon>Characiformes</taxon>
        <taxon>Characoidei</taxon>
        <taxon>Pygocentrus</taxon>
    </lineage>
</organism>
<evidence type="ECO:0000256" key="1">
    <source>
        <dbReference type="SAM" id="MobiDB-lite"/>
    </source>
</evidence>
<sequence>MRLTAVVLLLYGFLWLFLMKCCHSRPSQGCDTGQTNLETDLPQSDGFTCPEPWPHSTLRLADISVKHPLQPAEHICMNMPIKYNHTIPNSGAHRPVGAMSGEYLYCPPQRWLNNLKPFALASWGRTLEMSHVTSSGVCEWLLAAFSSLNQSVGSQRPKYSLFLTKAAPVDRVLSATVKSLRACCVEALSAYEWTPARARKSRAALQTRKGEVKRKDEAKLSENSAFHSSEFEKLNSTQTQPLNITEDKETLSTDSHSSHVTSALRAAIETDERTTATQRQATNNYSKGETGQEEVLGTLNTDVKSYKKTELEIQKHRVKTDTAEQGAGGGCGGPGQCRAPDTAAPKIGGPLQGHRMPTPRTDEAVWAAAALGFLLVLLTLSVLHTRLYRNWRTPPSLYWHETRQDYESVADIIRRRLRMVGRRKRRASQSRRQECPLLPDSSTDNESD</sequence>
<evidence type="ECO:0000313" key="4">
    <source>
        <dbReference type="Ensembl" id="ENSPNAP00000041250.1"/>
    </source>
</evidence>
<keyword evidence="2" id="KW-0812">Transmembrane</keyword>
<feature type="chain" id="PRO_5043434206" description="Tumor protein p53-inducible protein 13" evidence="3">
    <location>
        <begin position="25"/>
        <end position="448"/>
    </location>
</feature>
<feature type="region of interest" description="Disordered" evidence="1">
    <location>
        <begin position="424"/>
        <end position="448"/>
    </location>
</feature>
<feature type="compositionally biased region" description="Gly residues" evidence="1">
    <location>
        <begin position="326"/>
        <end position="335"/>
    </location>
</feature>
<protein>
    <recommendedName>
        <fullName evidence="6">Tumor protein p53-inducible protein 13</fullName>
    </recommendedName>
</protein>
<feature type="region of interest" description="Disordered" evidence="1">
    <location>
        <begin position="318"/>
        <end position="356"/>
    </location>
</feature>
<dbReference type="AlphaFoldDB" id="A0AAR2ING4"/>
<feature type="compositionally biased region" description="Polar residues" evidence="1">
    <location>
        <begin position="275"/>
        <end position="289"/>
    </location>
</feature>
<dbReference type="Ensembl" id="ENSPNAT00000047116.1">
    <property type="protein sequence ID" value="ENSPNAP00000041250.1"/>
    <property type="gene ID" value="ENSPNAG00000008728.2"/>
</dbReference>
<feature type="region of interest" description="Disordered" evidence="1">
    <location>
        <begin position="202"/>
        <end position="242"/>
    </location>
</feature>
<dbReference type="GO" id="GO:0005737">
    <property type="term" value="C:cytoplasm"/>
    <property type="evidence" value="ECO:0007669"/>
    <property type="project" value="TreeGrafter"/>
</dbReference>
<evidence type="ECO:0000313" key="5">
    <source>
        <dbReference type="Proteomes" id="UP001501920"/>
    </source>
</evidence>
<dbReference type="Proteomes" id="UP001501920">
    <property type="component" value="Chromosome 17"/>
</dbReference>
<reference evidence="4" key="3">
    <citation type="submission" date="2025-09" db="UniProtKB">
        <authorList>
            <consortium name="Ensembl"/>
        </authorList>
    </citation>
    <scope>IDENTIFICATION</scope>
</reference>
<keyword evidence="2" id="KW-0472">Membrane</keyword>
<reference evidence="4 5" key="1">
    <citation type="submission" date="2020-10" db="EMBL/GenBank/DDBJ databases">
        <title>Pygocentrus nattereri (red-bellied piranha) genome, fPygNat1, primary haplotype.</title>
        <authorList>
            <person name="Myers G."/>
            <person name="Meyer A."/>
            <person name="Karagic N."/>
            <person name="Pippel M."/>
            <person name="Winkler S."/>
            <person name="Tracey A."/>
            <person name="Wood J."/>
            <person name="Formenti G."/>
            <person name="Howe K."/>
            <person name="Fedrigo O."/>
            <person name="Jarvis E.D."/>
        </authorList>
    </citation>
    <scope>NUCLEOTIDE SEQUENCE [LARGE SCALE GENOMIC DNA]</scope>
</reference>
<evidence type="ECO:0008006" key="6">
    <source>
        <dbReference type="Google" id="ProtNLM"/>
    </source>
</evidence>
<accession>A0AAR2ING4</accession>
<dbReference type="PANTHER" id="PTHR34179:SF1">
    <property type="entry name" value="TUMOR PROTEIN P53-INDUCIBLE PROTEIN 13"/>
    <property type="match status" value="1"/>
</dbReference>
<proteinExistence type="predicted"/>
<name>A0AAR2ING4_PYGNA</name>
<keyword evidence="3" id="KW-0732">Signal</keyword>
<dbReference type="Pfam" id="PF11303">
    <property type="entry name" value="DUF3105"/>
    <property type="match status" value="1"/>
</dbReference>
<dbReference type="PANTHER" id="PTHR34179">
    <property type="entry name" value="TUMOR PROTEIN P53-INDUCIBLE PROTEIN 13"/>
    <property type="match status" value="1"/>
</dbReference>
<feature type="region of interest" description="Disordered" evidence="1">
    <location>
        <begin position="269"/>
        <end position="293"/>
    </location>
</feature>
<feature type="compositionally biased region" description="Basic and acidic residues" evidence="1">
    <location>
        <begin position="208"/>
        <end position="220"/>
    </location>
</feature>
<reference evidence="4" key="2">
    <citation type="submission" date="2025-08" db="UniProtKB">
        <authorList>
            <consortium name="Ensembl"/>
        </authorList>
    </citation>
    <scope>IDENTIFICATION</scope>
</reference>
<feature type="signal peptide" evidence="3">
    <location>
        <begin position="1"/>
        <end position="24"/>
    </location>
</feature>
<keyword evidence="2" id="KW-1133">Transmembrane helix</keyword>
<evidence type="ECO:0000256" key="2">
    <source>
        <dbReference type="SAM" id="Phobius"/>
    </source>
</evidence>
<evidence type="ECO:0000256" key="3">
    <source>
        <dbReference type="SAM" id="SignalP"/>
    </source>
</evidence>
<dbReference type="GeneTree" id="ENSGT00390000008202"/>